<dbReference type="Gene3D" id="3.20.20.300">
    <property type="entry name" value="Glycoside hydrolase, family 3, N-terminal domain"/>
    <property type="match status" value="1"/>
</dbReference>
<keyword evidence="2" id="KW-0378">Hydrolase</keyword>
<dbReference type="EMBL" id="JAALLH010000001">
    <property type="protein sequence ID" value="NIY65249.1"/>
    <property type="molecule type" value="Genomic_DNA"/>
</dbReference>
<accession>A0A7X5X222</accession>
<dbReference type="RefSeq" id="WP_167501423.1">
    <property type="nucleotide sequence ID" value="NZ_JAALLH010000001.1"/>
</dbReference>
<organism evidence="5 6">
    <name type="scientific">Streptomyces malaysiensis</name>
    <dbReference type="NCBI Taxonomy" id="92644"/>
    <lineage>
        <taxon>Bacteria</taxon>
        <taxon>Bacillati</taxon>
        <taxon>Actinomycetota</taxon>
        <taxon>Actinomycetes</taxon>
        <taxon>Kitasatosporales</taxon>
        <taxon>Streptomycetaceae</taxon>
        <taxon>Streptomyces</taxon>
        <taxon>Streptomyces violaceusniger group</taxon>
    </lineage>
</organism>
<feature type="domain" description="Fibronectin type III-like" evidence="4">
    <location>
        <begin position="716"/>
        <end position="786"/>
    </location>
</feature>
<dbReference type="PANTHER" id="PTHR42715:SF10">
    <property type="entry name" value="BETA-GLUCOSIDASE"/>
    <property type="match status" value="1"/>
</dbReference>
<dbReference type="GO" id="GO:0005975">
    <property type="term" value="P:carbohydrate metabolic process"/>
    <property type="evidence" value="ECO:0007669"/>
    <property type="project" value="InterPro"/>
</dbReference>
<dbReference type="SMART" id="SM01217">
    <property type="entry name" value="Fn3_like"/>
    <property type="match status" value="1"/>
</dbReference>
<dbReference type="Gene3D" id="2.60.40.10">
    <property type="entry name" value="Immunoglobulins"/>
    <property type="match status" value="1"/>
</dbReference>
<dbReference type="GO" id="GO:0004553">
    <property type="term" value="F:hydrolase activity, hydrolyzing O-glycosyl compounds"/>
    <property type="evidence" value="ECO:0007669"/>
    <property type="project" value="InterPro"/>
</dbReference>
<dbReference type="InterPro" id="IPR002772">
    <property type="entry name" value="Glyco_hydro_3_C"/>
</dbReference>
<gene>
    <name evidence="5" type="ORF">SMALB_3232</name>
</gene>
<sequence>MPQPWQDTSLSAEDRAAALLSSMTLEEKLAQLSSVWPGSEAEEGEDVAPLQHKVSEAVDLDGLLPHGLGQLTRPFGTSPVEPAEGAAALARLQTRIAAGNRFGIPALAHEECLTGFFAWRATVFPTPLAWGASFDPALVGRAAELIGGSLRSAGIHQGLAPVLDVVRDTRWGRTEESIGEDPYLVATIGTAYVRGLESAGIVATLKHFAGYAASRGGRNHAPVSIGPRELADVVLPPFELAVRDGGARSVMHSYNDIDGVPSAANPWLLTELLRDTWGFTGTVVADYFGVSFLELAHRVADSRGGAAGLALAAGVDVELPAVRCFGTPLRDAVRAGEVDESLVDRAALRVLRQKCELGLLDPDWSPVPPALLGKSAESTASTESTASAEPGSGLDTGLGLGLDLDLDPPGMRAVARELAEESVVLLADDGDVLPLAPDARIAVVGPLADDPAAMLGCYTFPRHVGVEHPELSLGVEVPTLFAALRAELPGARITHAEGCAAPGPDGYTGETGAVASAGAAALTAESRLAQAARTAADADVCVAVLGDRSGLFGRGTSGEGCDAADLELPGEQGALLDTLVATGTPVVLVLFTGRPYALGRWSRLLAGAVQAFFPGEEGGPAVAGALSGRVNPSGRLPVSVPYASGGQPWTYAQPPLGLRGDASSIDPTPLYPFGHGLSYTSFAWERPEADAAEVPTDGETTVRLTVRNTGDRAGTEVVQLYLHDPVARIARPVSRLIGYARVPLGPGESAEVHFTFHADLASYPLGSDGTRVVEPGALELRLASSSADSGVRHTVPLRLTGPERTVDHRRRMVCEVRVK</sequence>
<dbReference type="Pfam" id="PF01915">
    <property type="entry name" value="Glyco_hydro_3_C"/>
    <property type="match status" value="1"/>
</dbReference>
<dbReference type="InterPro" id="IPR036962">
    <property type="entry name" value="Glyco_hydro_3_N_sf"/>
</dbReference>
<evidence type="ECO:0000256" key="2">
    <source>
        <dbReference type="ARBA" id="ARBA00022801"/>
    </source>
</evidence>
<name>A0A7X5X222_STRMQ</name>
<dbReference type="InterPro" id="IPR001764">
    <property type="entry name" value="Glyco_hydro_3_N"/>
</dbReference>
<dbReference type="SUPFAM" id="SSF52279">
    <property type="entry name" value="Beta-D-glucan exohydrolase, C-terminal domain"/>
    <property type="match status" value="1"/>
</dbReference>
<evidence type="ECO:0000259" key="4">
    <source>
        <dbReference type="SMART" id="SM01217"/>
    </source>
</evidence>
<dbReference type="Gene3D" id="3.40.50.1700">
    <property type="entry name" value="Glycoside hydrolase family 3 C-terminal domain"/>
    <property type="match status" value="1"/>
</dbReference>
<dbReference type="Pfam" id="PF14310">
    <property type="entry name" value="Fn3-like"/>
    <property type="match status" value="1"/>
</dbReference>
<dbReference type="InterPro" id="IPR026891">
    <property type="entry name" value="Fn3-like"/>
</dbReference>
<dbReference type="InterPro" id="IPR017853">
    <property type="entry name" value="GH"/>
</dbReference>
<dbReference type="InterPro" id="IPR013783">
    <property type="entry name" value="Ig-like_fold"/>
</dbReference>
<comment type="similarity">
    <text evidence="1">Belongs to the glycosyl hydrolase 3 family.</text>
</comment>
<evidence type="ECO:0000313" key="5">
    <source>
        <dbReference type="EMBL" id="NIY65249.1"/>
    </source>
</evidence>
<dbReference type="Pfam" id="PF00933">
    <property type="entry name" value="Glyco_hydro_3"/>
    <property type="match status" value="1"/>
</dbReference>
<evidence type="ECO:0000256" key="1">
    <source>
        <dbReference type="ARBA" id="ARBA00005336"/>
    </source>
</evidence>
<protein>
    <submittedName>
        <fullName evidence="5">Xylan 1,4-beta-xylosidase</fullName>
    </submittedName>
</protein>
<dbReference type="SUPFAM" id="SSF51445">
    <property type="entry name" value="(Trans)glycosidases"/>
    <property type="match status" value="1"/>
</dbReference>
<dbReference type="AlphaFoldDB" id="A0A7X5X222"/>
<feature type="region of interest" description="Disordered" evidence="3">
    <location>
        <begin position="370"/>
        <end position="394"/>
    </location>
</feature>
<dbReference type="Proteomes" id="UP000536624">
    <property type="component" value="Unassembled WGS sequence"/>
</dbReference>
<comment type="caution">
    <text evidence="5">The sequence shown here is derived from an EMBL/GenBank/DDBJ whole genome shotgun (WGS) entry which is preliminary data.</text>
</comment>
<proteinExistence type="inferred from homology"/>
<evidence type="ECO:0000256" key="3">
    <source>
        <dbReference type="SAM" id="MobiDB-lite"/>
    </source>
</evidence>
<evidence type="ECO:0000313" key="6">
    <source>
        <dbReference type="Proteomes" id="UP000536624"/>
    </source>
</evidence>
<dbReference type="InterPro" id="IPR036881">
    <property type="entry name" value="Glyco_hydro_3_C_sf"/>
</dbReference>
<dbReference type="FunFam" id="3.20.20.300:FF:000011">
    <property type="entry name" value="Glycosyl hydrolase"/>
    <property type="match status" value="1"/>
</dbReference>
<feature type="compositionally biased region" description="Low complexity" evidence="3">
    <location>
        <begin position="375"/>
        <end position="393"/>
    </location>
</feature>
<dbReference type="PRINTS" id="PR00133">
    <property type="entry name" value="GLHYDRLASE3"/>
</dbReference>
<reference evidence="5 6" key="1">
    <citation type="submission" date="2020-02" db="EMBL/GenBank/DDBJ databases">
        <title>Streptomyces malaysiensis DSM14702 (JHCC583434, PFL_A843) Genome sequencing and assembly.</title>
        <authorList>
            <person name="Samborskyy M."/>
        </authorList>
    </citation>
    <scope>NUCLEOTIDE SEQUENCE [LARGE SCALE GENOMIC DNA]</scope>
    <source>
        <strain evidence="5 6">DSM 14702</strain>
    </source>
</reference>
<dbReference type="PANTHER" id="PTHR42715">
    <property type="entry name" value="BETA-GLUCOSIDASE"/>
    <property type="match status" value="1"/>
</dbReference>
<dbReference type="InterPro" id="IPR050288">
    <property type="entry name" value="Cellulose_deg_GH3"/>
</dbReference>